<sequence>MFKYSVINLAFVCGTRQEVEKIPTLTRSGVNQLGSQRVTGVDAFKEPDSFVFLASIGGVAVKTTGGVVAPVSEMNVRHCRLLLQGLSCLRDEGKHADFNLVYGDARTPCHKVVLAVYSQRMLGTCLQSSVSFLEMENNPEYLVEKLYHWTNVGLEDLDVKMSRAADELDIEFLEGNPPEDLWDKPPLGEILLLSDTTAAGRRAYDIRFIQKRPRAPGCVLTGIMRICSNEEYFFHVTAEGKLLQSSRTDPYESAPELIGTISQRLMMTAYSVVYYKGSVLLVSDTKTAQREAKVIRYSVTETKQLQCDIKKLPFPPDSNQYFAVVVNINKRHLSLPIMT</sequence>
<dbReference type="HOGENOM" id="CLU_819520_0_0_1"/>
<dbReference type="Gene3D" id="3.30.710.10">
    <property type="entry name" value="Potassium Channel Kv1.1, Chain A"/>
    <property type="match status" value="1"/>
</dbReference>
<dbReference type="InterPro" id="IPR011333">
    <property type="entry name" value="SKP1/BTB/POZ_sf"/>
</dbReference>
<gene>
    <name evidence="1" type="ORF">CGI_10025930</name>
</gene>
<proteinExistence type="predicted"/>
<evidence type="ECO:0000313" key="1">
    <source>
        <dbReference type="EMBL" id="EKC38577.1"/>
    </source>
</evidence>
<dbReference type="EMBL" id="JH817665">
    <property type="protein sequence ID" value="EKC38577.1"/>
    <property type="molecule type" value="Genomic_DNA"/>
</dbReference>
<dbReference type="AlphaFoldDB" id="K1QNZ1"/>
<reference evidence="1" key="1">
    <citation type="journal article" date="2012" name="Nature">
        <title>The oyster genome reveals stress adaptation and complexity of shell formation.</title>
        <authorList>
            <person name="Zhang G."/>
            <person name="Fang X."/>
            <person name="Guo X."/>
            <person name="Li L."/>
            <person name="Luo R."/>
            <person name="Xu F."/>
            <person name="Yang P."/>
            <person name="Zhang L."/>
            <person name="Wang X."/>
            <person name="Qi H."/>
            <person name="Xiong Z."/>
            <person name="Que H."/>
            <person name="Xie Y."/>
            <person name="Holland P.W."/>
            <person name="Paps J."/>
            <person name="Zhu Y."/>
            <person name="Wu F."/>
            <person name="Chen Y."/>
            <person name="Wang J."/>
            <person name="Peng C."/>
            <person name="Meng J."/>
            <person name="Yang L."/>
            <person name="Liu J."/>
            <person name="Wen B."/>
            <person name="Zhang N."/>
            <person name="Huang Z."/>
            <person name="Zhu Q."/>
            <person name="Feng Y."/>
            <person name="Mount A."/>
            <person name="Hedgecock D."/>
            <person name="Xu Z."/>
            <person name="Liu Y."/>
            <person name="Domazet-Loso T."/>
            <person name="Du Y."/>
            <person name="Sun X."/>
            <person name="Zhang S."/>
            <person name="Liu B."/>
            <person name="Cheng P."/>
            <person name="Jiang X."/>
            <person name="Li J."/>
            <person name="Fan D."/>
            <person name="Wang W."/>
            <person name="Fu W."/>
            <person name="Wang T."/>
            <person name="Wang B."/>
            <person name="Zhang J."/>
            <person name="Peng Z."/>
            <person name="Li Y."/>
            <person name="Li N."/>
            <person name="Wang J."/>
            <person name="Chen M."/>
            <person name="He Y."/>
            <person name="Tan F."/>
            <person name="Song X."/>
            <person name="Zheng Q."/>
            <person name="Huang R."/>
            <person name="Yang H."/>
            <person name="Du X."/>
            <person name="Chen L."/>
            <person name="Yang M."/>
            <person name="Gaffney P.M."/>
            <person name="Wang S."/>
            <person name="Luo L."/>
            <person name="She Z."/>
            <person name="Ming Y."/>
            <person name="Huang W."/>
            <person name="Zhang S."/>
            <person name="Huang B."/>
            <person name="Zhang Y."/>
            <person name="Qu T."/>
            <person name="Ni P."/>
            <person name="Miao G."/>
            <person name="Wang J."/>
            <person name="Wang Q."/>
            <person name="Steinberg C.E."/>
            <person name="Wang H."/>
            <person name="Li N."/>
            <person name="Qian L."/>
            <person name="Zhang G."/>
            <person name="Li Y."/>
            <person name="Yang H."/>
            <person name="Liu X."/>
            <person name="Wang J."/>
            <person name="Yin Y."/>
            <person name="Wang J."/>
        </authorList>
    </citation>
    <scope>NUCLEOTIDE SEQUENCE [LARGE SCALE GENOMIC DNA]</scope>
    <source>
        <strain evidence="1">05x7-T-G4-1.051#20</strain>
    </source>
</reference>
<dbReference type="InParanoid" id="K1QNZ1"/>
<organism evidence="1">
    <name type="scientific">Magallana gigas</name>
    <name type="common">Pacific oyster</name>
    <name type="synonym">Crassostrea gigas</name>
    <dbReference type="NCBI Taxonomy" id="29159"/>
    <lineage>
        <taxon>Eukaryota</taxon>
        <taxon>Metazoa</taxon>
        <taxon>Spiralia</taxon>
        <taxon>Lophotrochozoa</taxon>
        <taxon>Mollusca</taxon>
        <taxon>Bivalvia</taxon>
        <taxon>Autobranchia</taxon>
        <taxon>Pteriomorphia</taxon>
        <taxon>Ostreida</taxon>
        <taxon>Ostreoidea</taxon>
        <taxon>Ostreidae</taxon>
        <taxon>Magallana</taxon>
    </lineage>
</organism>
<dbReference type="SUPFAM" id="SSF54695">
    <property type="entry name" value="POZ domain"/>
    <property type="match status" value="1"/>
</dbReference>
<accession>K1QNZ1</accession>
<name>K1QNZ1_MAGGI</name>
<protein>
    <recommendedName>
        <fullName evidence="2">BTB domain-containing protein</fullName>
    </recommendedName>
</protein>
<evidence type="ECO:0008006" key="2">
    <source>
        <dbReference type="Google" id="ProtNLM"/>
    </source>
</evidence>